<dbReference type="EMBL" id="CP001854">
    <property type="protein sequence ID" value="ADB52361.1"/>
    <property type="molecule type" value="Genomic_DNA"/>
</dbReference>
<dbReference type="OrthoDB" id="5243866at2"/>
<dbReference type="KEGG" id="cwo:Cwoe_3944"/>
<gene>
    <name evidence="2" type="ordered locus">Cwoe_3944</name>
</gene>
<dbReference type="InterPro" id="IPR014710">
    <property type="entry name" value="RmlC-like_jellyroll"/>
</dbReference>
<dbReference type="Proteomes" id="UP000008229">
    <property type="component" value="Chromosome"/>
</dbReference>
<evidence type="ECO:0000259" key="1">
    <source>
        <dbReference type="Pfam" id="PF07883"/>
    </source>
</evidence>
<evidence type="ECO:0000313" key="3">
    <source>
        <dbReference type="Proteomes" id="UP000008229"/>
    </source>
</evidence>
<dbReference type="AlphaFoldDB" id="D3F3J6"/>
<dbReference type="RefSeq" id="WP_012935412.1">
    <property type="nucleotide sequence ID" value="NC_013739.1"/>
</dbReference>
<dbReference type="SUPFAM" id="SSF51182">
    <property type="entry name" value="RmlC-like cupins"/>
    <property type="match status" value="1"/>
</dbReference>
<dbReference type="InterPro" id="IPR013096">
    <property type="entry name" value="Cupin_2"/>
</dbReference>
<accession>D3F3J6</accession>
<sequence>MDLWDLTELDVAPRAPVVLHSDEGAARVIAINLPAGEELQDHEVHEHAWLHVHQGAVEVAVDGSSRRAGPGALVHWRPGERHAVRAVEDALLVLLLAPWPGPGHPSLRARAA</sequence>
<name>D3F3J6_CONWI</name>
<feature type="domain" description="Cupin type-2" evidence="1">
    <location>
        <begin position="32"/>
        <end position="95"/>
    </location>
</feature>
<proteinExistence type="predicted"/>
<protein>
    <submittedName>
        <fullName evidence="2">Cupin 2 conserved barrel domain protein</fullName>
    </submittedName>
</protein>
<dbReference type="eggNOG" id="COG1917">
    <property type="taxonomic scope" value="Bacteria"/>
</dbReference>
<reference evidence="2 3" key="1">
    <citation type="journal article" date="2010" name="Stand. Genomic Sci.">
        <title>Complete genome sequence of Conexibacter woesei type strain (ID131577).</title>
        <authorList>
            <person name="Pukall R."/>
            <person name="Lapidus A."/>
            <person name="Glavina Del Rio T."/>
            <person name="Copeland A."/>
            <person name="Tice H."/>
            <person name="Cheng J.-F."/>
            <person name="Lucas S."/>
            <person name="Chen F."/>
            <person name="Nolan M."/>
            <person name="Bruce D."/>
            <person name="Goodwin L."/>
            <person name="Pitluck S."/>
            <person name="Mavromatis K."/>
            <person name="Ivanova N."/>
            <person name="Ovchinnikova G."/>
            <person name="Pati A."/>
            <person name="Chen A."/>
            <person name="Palaniappan K."/>
            <person name="Land M."/>
            <person name="Hauser L."/>
            <person name="Chang Y.-J."/>
            <person name="Jeffries C.D."/>
            <person name="Chain P."/>
            <person name="Meincke L."/>
            <person name="Sims D."/>
            <person name="Brettin T."/>
            <person name="Detter J.C."/>
            <person name="Rohde M."/>
            <person name="Goeker M."/>
            <person name="Bristow J."/>
            <person name="Eisen J.A."/>
            <person name="Markowitz V."/>
            <person name="Kyrpides N.C."/>
            <person name="Klenk H.-P."/>
            <person name="Hugenholtz P."/>
        </authorList>
    </citation>
    <scope>NUCLEOTIDE SEQUENCE [LARGE SCALE GENOMIC DNA]</scope>
    <source>
        <strain evidence="3">DSM 14684 / CIP 108061 / JCM 11494 / NBRC 100937 / ID131577</strain>
    </source>
</reference>
<dbReference type="InterPro" id="IPR011051">
    <property type="entry name" value="RmlC_Cupin_sf"/>
</dbReference>
<dbReference type="STRING" id="469383.Cwoe_3944"/>
<dbReference type="Pfam" id="PF07883">
    <property type="entry name" value="Cupin_2"/>
    <property type="match status" value="1"/>
</dbReference>
<organism evidence="2 3">
    <name type="scientific">Conexibacter woesei (strain DSM 14684 / CCUG 47730 / CIP 108061 / JCM 11494 / NBRC 100937 / ID131577)</name>
    <dbReference type="NCBI Taxonomy" id="469383"/>
    <lineage>
        <taxon>Bacteria</taxon>
        <taxon>Bacillati</taxon>
        <taxon>Actinomycetota</taxon>
        <taxon>Thermoleophilia</taxon>
        <taxon>Solirubrobacterales</taxon>
        <taxon>Conexibacteraceae</taxon>
        <taxon>Conexibacter</taxon>
    </lineage>
</organism>
<keyword evidence="3" id="KW-1185">Reference proteome</keyword>
<evidence type="ECO:0000313" key="2">
    <source>
        <dbReference type="EMBL" id="ADB52361.1"/>
    </source>
</evidence>
<dbReference type="Gene3D" id="2.60.120.10">
    <property type="entry name" value="Jelly Rolls"/>
    <property type="match status" value="1"/>
</dbReference>
<reference evidence="3" key="2">
    <citation type="submission" date="2010-01" db="EMBL/GenBank/DDBJ databases">
        <title>The complete genome of Conexibacter woesei DSM 14684.</title>
        <authorList>
            <consortium name="US DOE Joint Genome Institute (JGI-PGF)"/>
            <person name="Lucas S."/>
            <person name="Copeland A."/>
            <person name="Lapidus A."/>
            <person name="Glavina del Rio T."/>
            <person name="Dalin E."/>
            <person name="Tice H."/>
            <person name="Bruce D."/>
            <person name="Goodwin L."/>
            <person name="Pitluck S."/>
            <person name="Kyrpides N."/>
            <person name="Mavromatis K."/>
            <person name="Ivanova N."/>
            <person name="Mikhailova N."/>
            <person name="Chertkov O."/>
            <person name="Brettin T."/>
            <person name="Detter J.C."/>
            <person name="Han C."/>
            <person name="Larimer F."/>
            <person name="Land M."/>
            <person name="Hauser L."/>
            <person name="Markowitz V."/>
            <person name="Cheng J.-F."/>
            <person name="Hugenholtz P."/>
            <person name="Woyke T."/>
            <person name="Wu D."/>
            <person name="Pukall R."/>
            <person name="Steenblock K."/>
            <person name="Schneider S."/>
            <person name="Klenk H.-P."/>
            <person name="Eisen J.A."/>
        </authorList>
    </citation>
    <scope>NUCLEOTIDE SEQUENCE [LARGE SCALE GENOMIC DNA]</scope>
    <source>
        <strain evidence="3">DSM 14684 / CIP 108061 / JCM 11494 / NBRC 100937 / ID131577</strain>
    </source>
</reference>
<dbReference type="HOGENOM" id="CLU_2141637_0_0_11"/>